<dbReference type="GO" id="GO:0046872">
    <property type="term" value="F:metal ion binding"/>
    <property type="evidence" value="ECO:0007669"/>
    <property type="project" value="UniProtKB-KW"/>
</dbReference>
<proteinExistence type="predicted"/>
<evidence type="ECO:0000313" key="3">
    <source>
        <dbReference type="EMBL" id="PIS14906.1"/>
    </source>
</evidence>
<dbReference type="GO" id="GO:0005975">
    <property type="term" value="P:carbohydrate metabolic process"/>
    <property type="evidence" value="ECO:0007669"/>
    <property type="project" value="InterPro"/>
</dbReference>
<keyword evidence="1" id="KW-0479">Metal-binding</keyword>
<evidence type="ECO:0000256" key="2">
    <source>
        <dbReference type="ARBA" id="ARBA00023235"/>
    </source>
</evidence>
<evidence type="ECO:0000256" key="1">
    <source>
        <dbReference type="ARBA" id="ARBA00022723"/>
    </source>
</evidence>
<dbReference type="EMBL" id="PEZI01000006">
    <property type="protein sequence ID" value="PIS14906.1"/>
    <property type="molecule type" value="Genomic_DNA"/>
</dbReference>
<dbReference type="InterPro" id="IPR011060">
    <property type="entry name" value="RibuloseP-bd_barrel"/>
</dbReference>
<dbReference type="GO" id="GO:0016857">
    <property type="term" value="F:racemase and epimerase activity, acting on carbohydrates and derivatives"/>
    <property type="evidence" value="ECO:0007669"/>
    <property type="project" value="InterPro"/>
</dbReference>
<name>A0A2H0WQH7_9BACT</name>
<protein>
    <recommendedName>
        <fullName evidence="5">Ribulose-phosphate 3-epimerase</fullName>
    </recommendedName>
</protein>
<dbReference type="PANTHER" id="PTHR11749">
    <property type="entry name" value="RIBULOSE-5-PHOSPHATE-3-EPIMERASE"/>
    <property type="match status" value="1"/>
</dbReference>
<organism evidence="3 4">
    <name type="scientific">Candidatus Shapirobacteria bacterium CG09_land_8_20_14_0_10_39_12</name>
    <dbReference type="NCBI Taxonomy" id="1974885"/>
    <lineage>
        <taxon>Bacteria</taxon>
        <taxon>Candidatus Shapironibacteriota</taxon>
    </lineage>
</organism>
<dbReference type="Proteomes" id="UP000230775">
    <property type="component" value="Unassembled WGS sequence"/>
</dbReference>
<sequence length="215" mass="24101">MAEIVPTILTSDINEFRKKINLVSSVVPRVQIDIVDGKFASKETIDLEGMRDLADMGNLRLDLHLMVDKPEDWVNYGLELLPDRIIGQTEMMADPKEFINKVVGGGIETGLALDLETKVESIPEEYYHLVDVILILSVKAGLGGQEFDQRALEKIGKVKKIVSDLVKIGVDGGLNDESIKLCQDKGAEIFYIGENFWRAEDLILRYNQLLRVISN</sequence>
<dbReference type="Gene3D" id="3.20.20.70">
    <property type="entry name" value="Aldolase class I"/>
    <property type="match status" value="1"/>
</dbReference>
<dbReference type="InterPro" id="IPR013785">
    <property type="entry name" value="Aldolase_TIM"/>
</dbReference>
<dbReference type="AlphaFoldDB" id="A0A2H0WQH7"/>
<dbReference type="SUPFAM" id="SSF51366">
    <property type="entry name" value="Ribulose-phoshate binding barrel"/>
    <property type="match status" value="1"/>
</dbReference>
<keyword evidence="2" id="KW-0413">Isomerase</keyword>
<accession>A0A2H0WQH7</accession>
<dbReference type="InterPro" id="IPR000056">
    <property type="entry name" value="Ribul_P_3_epim-like"/>
</dbReference>
<evidence type="ECO:0008006" key="5">
    <source>
        <dbReference type="Google" id="ProtNLM"/>
    </source>
</evidence>
<dbReference type="Pfam" id="PF00834">
    <property type="entry name" value="Ribul_P_3_epim"/>
    <property type="match status" value="1"/>
</dbReference>
<gene>
    <name evidence="3" type="ORF">COT64_00285</name>
</gene>
<comment type="caution">
    <text evidence="3">The sequence shown here is derived from an EMBL/GenBank/DDBJ whole genome shotgun (WGS) entry which is preliminary data.</text>
</comment>
<evidence type="ECO:0000313" key="4">
    <source>
        <dbReference type="Proteomes" id="UP000230775"/>
    </source>
</evidence>
<reference evidence="4" key="1">
    <citation type="submission" date="2017-09" db="EMBL/GenBank/DDBJ databases">
        <title>Depth-based differentiation of microbial function through sediment-hosted aquifers and enrichment of novel symbionts in the deep terrestrial subsurface.</title>
        <authorList>
            <person name="Probst A.J."/>
            <person name="Ladd B."/>
            <person name="Jarett J.K."/>
            <person name="Geller-Mcgrath D.E."/>
            <person name="Sieber C.M.K."/>
            <person name="Emerson J.B."/>
            <person name="Anantharaman K."/>
            <person name="Thomas B.C."/>
            <person name="Malmstrom R."/>
            <person name="Stieglmeier M."/>
            <person name="Klingl A."/>
            <person name="Woyke T."/>
            <person name="Ryan C.M."/>
            <person name="Banfield J.F."/>
        </authorList>
    </citation>
    <scope>NUCLEOTIDE SEQUENCE [LARGE SCALE GENOMIC DNA]</scope>
</reference>